<gene>
    <name evidence="1" type="ORF">QAD02_019767</name>
</gene>
<reference evidence="1" key="1">
    <citation type="submission" date="2023-04" db="EMBL/GenBank/DDBJ databases">
        <title>A chromosome-level genome assembly of the parasitoid wasp Eretmocerus hayati.</title>
        <authorList>
            <person name="Zhong Y."/>
            <person name="Liu S."/>
            <person name="Liu Y."/>
        </authorList>
    </citation>
    <scope>NUCLEOTIDE SEQUENCE</scope>
    <source>
        <strain evidence="1">ZJU_SS_LIU_2023</strain>
    </source>
</reference>
<proteinExistence type="predicted"/>
<protein>
    <submittedName>
        <fullName evidence="1">Uncharacterized protein</fullName>
    </submittedName>
</protein>
<dbReference type="Proteomes" id="UP001239111">
    <property type="component" value="Chromosome 1"/>
</dbReference>
<accession>A0ACC2PKN3</accession>
<evidence type="ECO:0000313" key="2">
    <source>
        <dbReference type="Proteomes" id="UP001239111"/>
    </source>
</evidence>
<dbReference type="EMBL" id="CM056741">
    <property type="protein sequence ID" value="KAJ8683975.1"/>
    <property type="molecule type" value="Genomic_DNA"/>
</dbReference>
<keyword evidence="2" id="KW-1185">Reference proteome</keyword>
<comment type="caution">
    <text evidence="1">The sequence shown here is derived from an EMBL/GenBank/DDBJ whole genome shotgun (WGS) entry which is preliminary data.</text>
</comment>
<name>A0ACC2PKN3_9HYME</name>
<sequence>MLLLNTGLSCAFLVIASLSFSQGRVVDFRPRIVNGTDVNVGERPFQVSLQIDGSHFCGGSILNENYIVTASHCVEGERPESITVVVGTVNYKKPGESRGATKIIQHEDYNPDDSYANDIALIKLDSPLTYTELIKPVPLPDSHEKIPAKSVAVVSGWGLLGGDIPFLPEHLQKAQIWIANQDYCQKVMKELGYKVTSTQICANDPSNRRGQCNGDSGGPLTVNGTLTGIVSWSYKDPYCASTKYPGVYTRVPEFIDWIKKHAE</sequence>
<evidence type="ECO:0000313" key="1">
    <source>
        <dbReference type="EMBL" id="KAJ8683975.1"/>
    </source>
</evidence>
<organism evidence="1 2">
    <name type="scientific">Eretmocerus hayati</name>
    <dbReference type="NCBI Taxonomy" id="131215"/>
    <lineage>
        <taxon>Eukaryota</taxon>
        <taxon>Metazoa</taxon>
        <taxon>Ecdysozoa</taxon>
        <taxon>Arthropoda</taxon>
        <taxon>Hexapoda</taxon>
        <taxon>Insecta</taxon>
        <taxon>Pterygota</taxon>
        <taxon>Neoptera</taxon>
        <taxon>Endopterygota</taxon>
        <taxon>Hymenoptera</taxon>
        <taxon>Apocrita</taxon>
        <taxon>Proctotrupomorpha</taxon>
        <taxon>Chalcidoidea</taxon>
        <taxon>Aphelinidae</taxon>
        <taxon>Aphelininae</taxon>
        <taxon>Eretmocerus</taxon>
    </lineage>
</organism>